<keyword evidence="3" id="KW-1185">Reference proteome</keyword>
<accession>A0A5B1LF75</accession>
<dbReference type="EMBL" id="VUJV01000003">
    <property type="protein sequence ID" value="KAA1419335.1"/>
    <property type="molecule type" value="Genomic_DNA"/>
</dbReference>
<feature type="region of interest" description="Disordered" evidence="1">
    <location>
        <begin position="1"/>
        <end position="51"/>
    </location>
</feature>
<dbReference type="PANTHER" id="PTHR35569:SF1">
    <property type="entry name" value="CYANAMIDE HYDRATASE DDI2-RELATED"/>
    <property type="match status" value="1"/>
</dbReference>
<dbReference type="PANTHER" id="PTHR35569">
    <property type="entry name" value="CYANAMIDE HYDRATASE DDI2-RELATED"/>
    <property type="match status" value="1"/>
</dbReference>
<comment type="caution">
    <text evidence="2">The sequence shown here is derived from an EMBL/GenBank/DDBJ whole genome shotgun (WGS) entry which is preliminary data.</text>
</comment>
<sequence>MTRTSVPAWPSRISGEPVSKRRSRPREAIAARSAGSSSPKNPTRRSAPVAVMGRRYRPGLRGRDVVVQAARVIVPSPSFRDSESMTTTGTDVPAFGTLAWARARGGRMSRWEQVREGALSTRTLGPLMAARAADRLGVPVRNGASLDADELTVPDSKIAREADEECRTTTSPLLYNHSVRTYFWGLMLAKRDGLDPDRELFFVASMLHDLTLDATHRDHARMACFAARGGILADEWSEARGLDVVRRATLSNAISLHLNARIDPSFGPEAVLLQAGAGVDTIGLRYRHLDPGSVTRVLKRYPRHDLKASLPQTFAHEAHAGTRTAFLKSIGFNRLVRTSQFAE</sequence>
<protein>
    <submittedName>
        <fullName evidence="2">HD domain-containing protein</fullName>
    </submittedName>
</protein>
<proteinExistence type="predicted"/>
<reference evidence="2 3" key="1">
    <citation type="submission" date="2019-09" db="EMBL/GenBank/DDBJ databases">
        <title>Nocardioides panacisoli sp. nov., isolated from the soil of a ginseng field.</title>
        <authorList>
            <person name="Cho C."/>
        </authorList>
    </citation>
    <scope>NUCLEOTIDE SEQUENCE [LARGE SCALE GENOMIC DNA]</scope>
    <source>
        <strain evidence="2 3">BN130099</strain>
    </source>
</reference>
<dbReference type="Gene3D" id="1.10.3210.10">
    <property type="entry name" value="Hypothetical protein af1432"/>
    <property type="match status" value="1"/>
</dbReference>
<organism evidence="2 3">
    <name type="scientific">Nocardioides humilatus</name>
    <dbReference type="NCBI Taxonomy" id="2607660"/>
    <lineage>
        <taxon>Bacteria</taxon>
        <taxon>Bacillati</taxon>
        <taxon>Actinomycetota</taxon>
        <taxon>Actinomycetes</taxon>
        <taxon>Propionibacteriales</taxon>
        <taxon>Nocardioidaceae</taxon>
        <taxon>Nocardioides</taxon>
    </lineage>
</organism>
<evidence type="ECO:0000313" key="2">
    <source>
        <dbReference type="EMBL" id="KAA1419335.1"/>
    </source>
</evidence>
<dbReference type="SUPFAM" id="SSF109604">
    <property type="entry name" value="HD-domain/PDEase-like"/>
    <property type="match status" value="1"/>
</dbReference>
<reference evidence="2 3" key="2">
    <citation type="submission" date="2019-09" db="EMBL/GenBank/DDBJ databases">
        <authorList>
            <person name="Jin C."/>
        </authorList>
    </citation>
    <scope>NUCLEOTIDE SEQUENCE [LARGE SCALE GENOMIC DNA]</scope>
    <source>
        <strain evidence="2 3">BN130099</strain>
    </source>
</reference>
<evidence type="ECO:0000313" key="3">
    <source>
        <dbReference type="Proteomes" id="UP000325003"/>
    </source>
</evidence>
<dbReference type="AlphaFoldDB" id="A0A5B1LF75"/>
<dbReference type="Proteomes" id="UP000325003">
    <property type="component" value="Unassembled WGS sequence"/>
</dbReference>
<name>A0A5B1LF75_9ACTN</name>
<gene>
    <name evidence="2" type="ORF">F0U44_12910</name>
</gene>
<evidence type="ECO:0000256" key="1">
    <source>
        <dbReference type="SAM" id="MobiDB-lite"/>
    </source>
</evidence>